<accession>A0A917UH55</accession>
<protein>
    <recommendedName>
        <fullName evidence="1">AAA+ ATPase domain-containing protein</fullName>
    </recommendedName>
</protein>
<dbReference type="CDD" id="cd00009">
    <property type="entry name" value="AAA"/>
    <property type="match status" value="1"/>
</dbReference>
<organism evidence="2 3">
    <name type="scientific">Streptomyces fuscichromogenes</name>
    <dbReference type="NCBI Taxonomy" id="1324013"/>
    <lineage>
        <taxon>Bacteria</taxon>
        <taxon>Bacillati</taxon>
        <taxon>Actinomycetota</taxon>
        <taxon>Actinomycetes</taxon>
        <taxon>Kitasatosporales</taxon>
        <taxon>Streptomycetaceae</taxon>
        <taxon>Streptomyces</taxon>
    </lineage>
</organism>
<dbReference type="GO" id="GO:0005524">
    <property type="term" value="F:ATP binding"/>
    <property type="evidence" value="ECO:0007669"/>
    <property type="project" value="InterPro"/>
</dbReference>
<dbReference type="InterPro" id="IPR027417">
    <property type="entry name" value="P-loop_NTPase"/>
</dbReference>
<gene>
    <name evidence="2" type="ORF">GCM10011578_001120</name>
</gene>
<dbReference type="RefSeq" id="WP_189260502.1">
    <property type="nucleotide sequence ID" value="NZ_BMML01000001.1"/>
</dbReference>
<name>A0A917UH55_9ACTN</name>
<reference evidence="2" key="1">
    <citation type="journal article" date="2014" name="Int. J. Syst. Evol. Microbiol.">
        <title>Complete genome sequence of Corynebacterium casei LMG S-19264T (=DSM 44701T), isolated from a smear-ripened cheese.</title>
        <authorList>
            <consortium name="US DOE Joint Genome Institute (JGI-PGF)"/>
            <person name="Walter F."/>
            <person name="Albersmeier A."/>
            <person name="Kalinowski J."/>
            <person name="Ruckert C."/>
        </authorList>
    </citation>
    <scope>NUCLEOTIDE SEQUENCE</scope>
    <source>
        <strain evidence="2">CGMCC 4.7110</strain>
    </source>
</reference>
<feature type="domain" description="AAA+ ATPase" evidence="1">
    <location>
        <begin position="352"/>
        <end position="518"/>
    </location>
</feature>
<evidence type="ECO:0000259" key="1">
    <source>
        <dbReference type="SMART" id="SM00382"/>
    </source>
</evidence>
<sequence>MPQPDRLPSAPEFRIKLPKDGGEARGHLLAEFGGNGTHKFLLLEGSAVAAEAWPGLGDHARRVRADLRASGGLVDAPVDTDRPDAPSRWLVTHDVECNSSSAAASLVCGYDASGPESWRTAEGHPLADYLSTSWRPPRKAWLVRGSNVSGHNLVRQLWLKEGFVSLAGAHLPPLEETDPTKSALRRYVEEGYEGAASYNQKRGLVDELHAFLTQMRVDDTVATIGDGRLHVGQVTGEAVQTSSPGGLSNLRRTVAWLPQSHAYEELPEEIQQKLSVQHDVVDLTGVLDALDGLVGRPERAGPAAADGTGEYPTVERPAQRELSLPDITTELTADLLVHDRAWLDEIRELLLDERQLVFYGPPGTGKTYLAMKLAEHFGGGPEQVKIVQFHPSYAYEDFFEGFRPVEDPETRDVAFRLTAGPLRELADLASREGNRHIPHFLIIDEINRANLAKVFGELYFLLEYRTRSVRLTYSGDDFALPPNLFVIGTMNTADRSIALVDAAMRRRFAFVELSPRTEPTAGLLARWLESEGRDPEPARLLDALNARIDDGDFAIGPSYLMKPGVYRDGGLDRTWRTKILPLLEEHHYGEGLDIAGRYGLDSLREQRP</sequence>
<reference evidence="2" key="2">
    <citation type="submission" date="2020-09" db="EMBL/GenBank/DDBJ databases">
        <authorList>
            <person name="Sun Q."/>
            <person name="Zhou Y."/>
        </authorList>
    </citation>
    <scope>NUCLEOTIDE SEQUENCE</scope>
    <source>
        <strain evidence="2">CGMCC 4.7110</strain>
    </source>
</reference>
<dbReference type="InterPro" id="IPR003593">
    <property type="entry name" value="AAA+_ATPase"/>
</dbReference>
<dbReference type="Proteomes" id="UP000653411">
    <property type="component" value="Unassembled WGS sequence"/>
</dbReference>
<proteinExistence type="predicted"/>
<comment type="caution">
    <text evidence="2">The sequence shown here is derived from an EMBL/GenBank/DDBJ whole genome shotgun (WGS) entry which is preliminary data.</text>
</comment>
<dbReference type="InterPro" id="IPR011704">
    <property type="entry name" value="ATPase_dyneun-rel_AAA"/>
</dbReference>
<keyword evidence="3" id="KW-1185">Reference proteome</keyword>
<dbReference type="Pfam" id="PF07728">
    <property type="entry name" value="AAA_5"/>
    <property type="match status" value="1"/>
</dbReference>
<dbReference type="SMART" id="SM00382">
    <property type="entry name" value="AAA"/>
    <property type="match status" value="1"/>
</dbReference>
<dbReference type="EMBL" id="BMML01000001">
    <property type="protein sequence ID" value="GGM86089.1"/>
    <property type="molecule type" value="Genomic_DNA"/>
</dbReference>
<dbReference type="AlphaFoldDB" id="A0A917UH55"/>
<dbReference type="PANTHER" id="PTHR37291">
    <property type="entry name" value="5-METHYLCYTOSINE-SPECIFIC RESTRICTION ENZYME B"/>
    <property type="match status" value="1"/>
</dbReference>
<dbReference type="GO" id="GO:0016887">
    <property type="term" value="F:ATP hydrolysis activity"/>
    <property type="evidence" value="ECO:0007669"/>
    <property type="project" value="InterPro"/>
</dbReference>
<dbReference type="InterPro" id="IPR052934">
    <property type="entry name" value="Methyl-DNA_Rec/Restrict_Enz"/>
</dbReference>
<evidence type="ECO:0000313" key="2">
    <source>
        <dbReference type="EMBL" id="GGM86089.1"/>
    </source>
</evidence>
<dbReference type="PANTHER" id="PTHR37291:SF1">
    <property type="entry name" value="TYPE IV METHYL-DIRECTED RESTRICTION ENZYME ECOKMCRB SUBUNIT"/>
    <property type="match status" value="1"/>
</dbReference>
<dbReference type="Gene3D" id="3.40.50.300">
    <property type="entry name" value="P-loop containing nucleotide triphosphate hydrolases"/>
    <property type="match status" value="1"/>
</dbReference>
<evidence type="ECO:0000313" key="3">
    <source>
        <dbReference type="Proteomes" id="UP000653411"/>
    </source>
</evidence>
<dbReference type="InterPro" id="IPR025579">
    <property type="entry name" value="DUF4357"/>
</dbReference>
<dbReference type="SUPFAM" id="SSF52540">
    <property type="entry name" value="P-loop containing nucleoside triphosphate hydrolases"/>
    <property type="match status" value="1"/>
</dbReference>
<dbReference type="Pfam" id="PF14267">
    <property type="entry name" value="DUF4357"/>
    <property type="match status" value="1"/>
</dbReference>